<organism evidence="3 4">
    <name type="scientific">Flavonifractor plautii 1_3_50AFAA</name>
    <dbReference type="NCBI Taxonomy" id="742738"/>
    <lineage>
        <taxon>Bacteria</taxon>
        <taxon>Bacillati</taxon>
        <taxon>Bacillota</taxon>
        <taxon>Clostridia</taxon>
        <taxon>Eubacteriales</taxon>
        <taxon>Oscillospiraceae</taxon>
        <taxon>Flavonifractor</taxon>
    </lineage>
</organism>
<dbReference type="eggNOG" id="ENOG5033S4M">
    <property type="taxonomic scope" value="Bacteria"/>
</dbReference>
<keyword evidence="1" id="KW-1133">Transmembrane helix</keyword>
<dbReference type="EMBL" id="ADLO01000107">
    <property type="protein sequence ID" value="KGF53602.1"/>
    <property type="molecule type" value="Genomic_DNA"/>
</dbReference>
<keyword evidence="4" id="KW-1185">Reference proteome</keyword>
<evidence type="ECO:0000313" key="4">
    <source>
        <dbReference type="Proteomes" id="UP000029585"/>
    </source>
</evidence>
<dbReference type="Proteomes" id="UP000029585">
    <property type="component" value="Unassembled WGS sequence"/>
</dbReference>
<sequence>MTDENLDKLMRKVLIDALRMEWSDALNESPTMSTTKEFQHQMKVMLRDPFAWYHKKTRPLWKKVLQTVATVVLVISLSFGTLMVTSPNARARVIQWVREWYETHIVYRYSGEVIPEEMPQYEISNLPEGYQEIDRFTFSSYVSVIYQNEEGLPLYLDYNFIQQGGAHDFVTTNMDVSDIIVNGHAGQLFIAQDSNQGSAITWVDENQNLQFTIDGFADRESLLNMAESVRQLLK</sequence>
<dbReference type="InterPro" id="IPR025377">
    <property type="entry name" value="DUF4367"/>
</dbReference>
<reference evidence="3 4" key="1">
    <citation type="submission" date="2011-08" db="EMBL/GenBank/DDBJ databases">
        <title>The Genome Sequence of Clostridium orbiscindens 1_3_50AFAA.</title>
        <authorList>
            <consortium name="The Broad Institute Genome Sequencing Platform"/>
            <person name="Earl A."/>
            <person name="Ward D."/>
            <person name="Feldgarden M."/>
            <person name="Gevers D."/>
            <person name="Daigneault M."/>
            <person name="Strauss J."/>
            <person name="Allen-Vercoe E."/>
            <person name="Young S.K."/>
            <person name="Zeng Q."/>
            <person name="Gargeya S."/>
            <person name="Fitzgerald M."/>
            <person name="Haas B."/>
            <person name="Abouelleil A."/>
            <person name="Alvarado L."/>
            <person name="Arachchi H.M."/>
            <person name="Berlin A."/>
            <person name="Brown A."/>
            <person name="Chapman S.B."/>
            <person name="Chen Z."/>
            <person name="Dunbar C."/>
            <person name="Freedman E."/>
            <person name="Gearin G."/>
            <person name="Gellesch M."/>
            <person name="Goldberg J."/>
            <person name="Griggs A."/>
            <person name="Gujja S."/>
            <person name="Heiman D."/>
            <person name="Howarth C."/>
            <person name="Larson L."/>
            <person name="Lui A."/>
            <person name="MacDonald P.J.P."/>
            <person name="Montmayeur A."/>
            <person name="Murphy C."/>
            <person name="Neiman D."/>
            <person name="Pearson M."/>
            <person name="Priest M."/>
            <person name="Roberts A."/>
            <person name="Saif S."/>
            <person name="Shea T."/>
            <person name="Shenoy N."/>
            <person name="Sisk P."/>
            <person name="Stolte C."/>
            <person name="Sykes S."/>
            <person name="Wortman J."/>
            <person name="Nusbaum C."/>
            <person name="Birren B."/>
        </authorList>
    </citation>
    <scope>NUCLEOTIDE SEQUENCE [LARGE SCALE GENOMIC DNA]</scope>
    <source>
        <strain evidence="3 4">1_3_50AFAA</strain>
    </source>
</reference>
<name>A0A096CFA8_FLAPL</name>
<dbReference type="HOGENOM" id="CLU_1183363_0_0_9"/>
<evidence type="ECO:0000313" key="3">
    <source>
        <dbReference type="EMBL" id="KGF53602.1"/>
    </source>
</evidence>
<dbReference type="Pfam" id="PF14285">
    <property type="entry name" value="DUF4367"/>
    <property type="match status" value="1"/>
</dbReference>
<accession>A0A096CFA8</accession>
<evidence type="ECO:0000259" key="2">
    <source>
        <dbReference type="Pfam" id="PF14285"/>
    </source>
</evidence>
<feature type="transmembrane region" description="Helical" evidence="1">
    <location>
        <begin position="64"/>
        <end position="84"/>
    </location>
</feature>
<proteinExistence type="predicted"/>
<keyword evidence="1" id="KW-0812">Transmembrane</keyword>
<evidence type="ECO:0000256" key="1">
    <source>
        <dbReference type="SAM" id="Phobius"/>
    </source>
</evidence>
<comment type="caution">
    <text evidence="3">The sequence shown here is derived from an EMBL/GenBank/DDBJ whole genome shotgun (WGS) entry which is preliminary data.</text>
</comment>
<protein>
    <recommendedName>
        <fullName evidence="2">DUF4367 domain-containing protein</fullName>
    </recommendedName>
</protein>
<gene>
    <name evidence="3" type="ORF">HMPREF9460_03593</name>
</gene>
<dbReference type="AlphaFoldDB" id="A0A096CFA8"/>
<keyword evidence="1" id="KW-0472">Membrane</keyword>
<dbReference type="RefSeq" id="WP_009261264.1">
    <property type="nucleotide sequence ID" value="NZ_KN174166.1"/>
</dbReference>
<feature type="domain" description="DUF4367" evidence="2">
    <location>
        <begin position="121"/>
        <end position="229"/>
    </location>
</feature>